<dbReference type="PANTHER" id="PTHR30055:SF234">
    <property type="entry name" value="HTH-TYPE TRANSCRIPTIONAL REGULATOR BETI"/>
    <property type="match status" value="1"/>
</dbReference>
<dbReference type="InterPro" id="IPR001647">
    <property type="entry name" value="HTH_TetR"/>
</dbReference>
<reference evidence="5" key="1">
    <citation type="submission" date="2020-05" db="EMBL/GenBank/DDBJ databases">
        <authorList>
            <person name="Chiriac C."/>
            <person name="Salcher M."/>
            <person name="Ghai R."/>
            <person name="Kavagutti S V."/>
        </authorList>
    </citation>
    <scope>NUCLEOTIDE SEQUENCE</scope>
</reference>
<dbReference type="GO" id="GO:0003700">
    <property type="term" value="F:DNA-binding transcription factor activity"/>
    <property type="evidence" value="ECO:0007669"/>
    <property type="project" value="TreeGrafter"/>
</dbReference>
<evidence type="ECO:0000256" key="3">
    <source>
        <dbReference type="ARBA" id="ARBA00023163"/>
    </source>
</evidence>
<dbReference type="PROSITE" id="PS50977">
    <property type="entry name" value="HTH_TETR_2"/>
    <property type="match status" value="1"/>
</dbReference>
<protein>
    <submittedName>
        <fullName evidence="5">Unannotated protein</fullName>
    </submittedName>
</protein>
<dbReference type="EMBL" id="CAFBMK010000135">
    <property type="protein sequence ID" value="CAB4926294.1"/>
    <property type="molecule type" value="Genomic_DNA"/>
</dbReference>
<evidence type="ECO:0000256" key="1">
    <source>
        <dbReference type="ARBA" id="ARBA00023015"/>
    </source>
</evidence>
<keyword evidence="2" id="KW-0238">DNA-binding</keyword>
<dbReference type="PANTHER" id="PTHR30055">
    <property type="entry name" value="HTH-TYPE TRANSCRIPTIONAL REGULATOR RUTR"/>
    <property type="match status" value="1"/>
</dbReference>
<evidence type="ECO:0000259" key="4">
    <source>
        <dbReference type="PROSITE" id="PS50977"/>
    </source>
</evidence>
<dbReference type="InterPro" id="IPR050109">
    <property type="entry name" value="HTH-type_TetR-like_transc_reg"/>
</dbReference>
<gene>
    <name evidence="5" type="ORF">UFOPK3564_02121</name>
</gene>
<evidence type="ECO:0000313" key="5">
    <source>
        <dbReference type="EMBL" id="CAB4926294.1"/>
    </source>
</evidence>
<dbReference type="GO" id="GO:0000976">
    <property type="term" value="F:transcription cis-regulatory region binding"/>
    <property type="evidence" value="ECO:0007669"/>
    <property type="project" value="TreeGrafter"/>
</dbReference>
<proteinExistence type="predicted"/>
<dbReference type="Gene3D" id="1.10.357.10">
    <property type="entry name" value="Tetracycline Repressor, domain 2"/>
    <property type="match status" value="1"/>
</dbReference>
<evidence type="ECO:0000256" key="2">
    <source>
        <dbReference type="ARBA" id="ARBA00023125"/>
    </source>
</evidence>
<name>A0A6J7I6I5_9ZZZZ</name>
<organism evidence="5">
    <name type="scientific">freshwater metagenome</name>
    <dbReference type="NCBI Taxonomy" id="449393"/>
    <lineage>
        <taxon>unclassified sequences</taxon>
        <taxon>metagenomes</taxon>
        <taxon>ecological metagenomes</taxon>
    </lineage>
</organism>
<sequence>MASTTRRMAPEARREQLLDVLADLVLAEGYAAVSIDRVAREARIARTVVYAQFGNLQGLLEALVDRTQRRAIEQVQAVLAGAGERPERADIDALIVAAARTFGEMVVADPRTWRLALLPSDGAPSILRERTEASRGAIREIVQPVIRWITVERGGLEGVEDELAARAVVTLGEDAARLMIADPEAYPPERMAAFTGALLRALRT</sequence>
<accession>A0A6J7I6I5</accession>
<dbReference type="Pfam" id="PF00440">
    <property type="entry name" value="TetR_N"/>
    <property type="match status" value="1"/>
</dbReference>
<dbReference type="AlphaFoldDB" id="A0A6J7I6I5"/>
<feature type="domain" description="HTH tetR-type" evidence="4">
    <location>
        <begin position="11"/>
        <end position="71"/>
    </location>
</feature>
<keyword evidence="3" id="KW-0804">Transcription</keyword>
<dbReference type="InterPro" id="IPR009057">
    <property type="entry name" value="Homeodomain-like_sf"/>
</dbReference>
<keyword evidence="1" id="KW-0805">Transcription regulation</keyword>
<dbReference type="SUPFAM" id="SSF46689">
    <property type="entry name" value="Homeodomain-like"/>
    <property type="match status" value="1"/>
</dbReference>